<gene>
    <name evidence="20" type="primary">LOC108707869</name>
</gene>
<feature type="compositionally biased region" description="Low complexity" evidence="17">
    <location>
        <begin position="226"/>
        <end position="237"/>
    </location>
</feature>
<evidence type="ECO:0000256" key="14">
    <source>
        <dbReference type="ARBA" id="ARBA00023214"/>
    </source>
</evidence>
<feature type="compositionally biased region" description="Basic and acidic residues" evidence="17">
    <location>
        <begin position="264"/>
        <end position="277"/>
    </location>
</feature>
<dbReference type="AlphaFoldDB" id="A0A8J0UC75"/>
<keyword evidence="9" id="KW-1133">Transmembrane helix</keyword>
<dbReference type="CTD" id="108707869"/>
<evidence type="ECO:0000256" key="9">
    <source>
        <dbReference type="ARBA" id="ARBA00022989"/>
    </source>
</evidence>
<name>A0A8J0UC75_XENLA</name>
<evidence type="ECO:0000256" key="13">
    <source>
        <dbReference type="ARBA" id="ARBA00023173"/>
    </source>
</evidence>
<feature type="compositionally biased region" description="Basic and acidic residues" evidence="17">
    <location>
        <begin position="646"/>
        <end position="663"/>
    </location>
</feature>
<feature type="compositionally biased region" description="Acidic residues" evidence="17">
    <location>
        <begin position="504"/>
        <end position="531"/>
    </location>
</feature>
<feature type="compositionally biased region" description="Basic and acidic residues" evidence="17">
    <location>
        <begin position="1"/>
        <end position="13"/>
    </location>
</feature>
<dbReference type="Gene3D" id="1.20.1050.10">
    <property type="match status" value="1"/>
</dbReference>
<keyword evidence="4" id="KW-0813">Transport</keyword>
<accession>A0A8J0UC75</accession>
<feature type="compositionally biased region" description="Basic and acidic residues" evidence="17">
    <location>
        <begin position="70"/>
        <end position="81"/>
    </location>
</feature>
<dbReference type="InterPro" id="IPR053823">
    <property type="entry name" value="CLIC_N"/>
</dbReference>
<dbReference type="SUPFAM" id="SSF52833">
    <property type="entry name" value="Thioredoxin-like"/>
    <property type="match status" value="1"/>
</dbReference>
<keyword evidence="8" id="KW-0851">Voltage-gated channel</keyword>
<dbReference type="RefSeq" id="XP_018101410.2">
    <property type="nucleotide sequence ID" value="XM_018245921.2"/>
</dbReference>
<evidence type="ECO:0000256" key="7">
    <source>
        <dbReference type="ARBA" id="ARBA00022692"/>
    </source>
</evidence>
<evidence type="ECO:0000256" key="1">
    <source>
        <dbReference type="ARBA" id="ARBA00004162"/>
    </source>
</evidence>
<keyword evidence="13" id="KW-0869">Chloride channel</keyword>
<dbReference type="SFLD" id="SFLDS00019">
    <property type="entry name" value="Glutathione_Transferase_(cytos"/>
    <property type="match status" value="1"/>
</dbReference>
<dbReference type="InterPro" id="IPR002946">
    <property type="entry name" value="CLIC"/>
</dbReference>
<dbReference type="SFLD" id="SFLDG00358">
    <property type="entry name" value="Main_(cytGST)"/>
    <property type="match status" value="1"/>
</dbReference>
<dbReference type="NCBIfam" id="TIGR00862">
    <property type="entry name" value="O-ClC"/>
    <property type="match status" value="1"/>
</dbReference>
<dbReference type="GeneID" id="108707869"/>
<keyword evidence="15" id="KW-0407">Ion channel</keyword>
<dbReference type="GO" id="GO:0016491">
    <property type="term" value="F:oxidoreductase activity"/>
    <property type="evidence" value="ECO:0007669"/>
    <property type="project" value="UniProtKB-KW"/>
</dbReference>
<proteinExistence type="inferred from homology"/>
<comment type="catalytic activity">
    <reaction evidence="16">
        <text>chloride(in) = chloride(out)</text>
        <dbReference type="Rhea" id="RHEA:29823"/>
        <dbReference type="ChEBI" id="CHEBI:17996"/>
    </reaction>
</comment>
<dbReference type="GO" id="GO:0005886">
    <property type="term" value="C:plasma membrane"/>
    <property type="evidence" value="ECO:0007669"/>
    <property type="project" value="UniProtKB-SubCell"/>
</dbReference>
<feature type="domain" description="CLIC N-terminal" evidence="18">
    <location>
        <begin position="703"/>
        <end position="787"/>
    </location>
</feature>
<feature type="compositionally biased region" description="Basic and acidic residues" evidence="17">
    <location>
        <begin position="427"/>
        <end position="453"/>
    </location>
</feature>
<comment type="subcellular location">
    <subcellularLocation>
        <location evidence="1">Cell membrane</location>
        <topology evidence="1">Single-pass membrane protein</topology>
    </subcellularLocation>
    <subcellularLocation>
        <location evidence="2">Cytoplasm</location>
    </subcellularLocation>
</comment>
<feature type="compositionally biased region" description="Basic and acidic residues" evidence="17">
    <location>
        <begin position="130"/>
        <end position="140"/>
    </location>
</feature>
<feature type="compositionally biased region" description="Basic and acidic residues" evidence="17">
    <location>
        <begin position="317"/>
        <end position="332"/>
    </location>
</feature>
<keyword evidence="11" id="KW-0406">Ion transport</keyword>
<evidence type="ECO:0000256" key="12">
    <source>
        <dbReference type="ARBA" id="ARBA00023136"/>
    </source>
</evidence>
<keyword evidence="10" id="KW-0560">Oxidoreductase</keyword>
<keyword evidence="7" id="KW-0812">Transmembrane</keyword>
<keyword evidence="19" id="KW-1185">Reference proteome</keyword>
<feature type="compositionally biased region" description="Low complexity" evidence="17">
    <location>
        <begin position="178"/>
        <end position="187"/>
    </location>
</feature>
<dbReference type="Pfam" id="PF22441">
    <property type="entry name" value="CLIC-like_N"/>
    <property type="match status" value="1"/>
</dbReference>
<dbReference type="Proteomes" id="UP000186698">
    <property type="component" value="Chromosome 2L"/>
</dbReference>
<dbReference type="GO" id="GO:0034707">
    <property type="term" value="C:chloride channel complex"/>
    <property type="evidence" value="ECO:0007669"/>
    <property type="project" value="UniProtKB-KW"/>
</dbReference>
<feature type="compositionally biased region" description="Basic and acidic residues" evidence="17">
    <location>
        <begin position="472"/>
        <end position="497"/>
    </location>
</feature>
<feature type="compositionally biased region" description="Basic and acidic residues" evidence="17">
    <location>
        <begin position="394"/>
        <end position="409"/>
    </location>
</feature>
<comment type="similarity">
    <text evidence="3">Belongs to the chloride channel CLIC family.</text>
</comment>
<evidence type="ECO:0000256" key="4">
    <source>
        <dbReference type="ARBA" id="ARBA00022448"/>
    </source>
</evidence>
<evidence type="ECO:0000256" key="8">
    <source>
        <dbReference type="ARBA" id="ARBA00022882"/>
    </source>
</evidence>
<dbReference type="InterPro" id="IPR040079">
    <property type="entry name" value="Glutathione_S-Trfase"/>
</dbReference>
<feature type="compositionally biased region" description="Basic and acidic residues" evidence="17">
    <location>
        <begin position="34"/>
        <end position="46"/>
    </location>
</feature>
<dbReference type="CDD" id="cd03061">
    <property type="entry name" value="GST_N_CLIC"/>
    <property type="match status" value="1"/>
</dbReference>
<evidence type="ECO:0000256" key="3">
    <source>
        <dbReference type="ARBA" id="ARBA00007655"/>
    </source>
</evidence>
<dbReference type="InterPro" id="IPR036249">
    <property type="entry name" value="Thioredoxin-like_sf"/>
</dbReference>
<keyword evidence="6" id="KW-0963">Cytoplasm</keyword>
<organism evidence="19 20">
    <name type="scientific">Xenopus laevis</name>
    <name type="common">African clawed frog</name>
    <dbReference type="NCBI Taxonomy" id="8355"/>
    <lineage>
        <taxon>Eukaryota</taxon>
        <taxon>Metazoa</taxon>
        <taxon>Chordata</taxon>
        <taxon>Craniata</taxon>
        <taxon>Vertebrata</taxon>
        <taxon>Euteleostomi</taxon>
        <taxon>Amphibia</taxon>
        <taxon>Batrachia</taxon>
        <taxon>Anura</taxon>
        <taxon>Pipoidea</taxon>
        <taxon>Pipidae</taxon>
        <taxon>Xenopodinae</taxon>
        <taxon>Xenopus</taxon>
        <taxon>Xenopus</taxon>
    </lineage>
</organism>
<evidence type="ECO:0000256" key="16">
    <source>
        <dbReference type="ARBA" id="ARBA00024167"/>
    </source>
</evidence>
<feature type="compositionally biased region" description="Basic and acidic residues" evidence="17">
    <location>
        <begin position="557"/>
        <end position="583"/>
    </location>
</feature>
<evidence type="ECO:0000256" key="15">
    <source>
        <dbReference type="ARBA" id="ARBA00023303"/>
    </source>
</evidence>
<feature type="compositionally biased region" description="Basic and acidic residues" evidence="17">
    <location>
        <begin position="157"/>
        <end position="167"/>
    </location>
</feature>
<feature type="compositionally biased region" description="Basic and acidic residues" evidence="17">
    <location>
        <begin position="204"/>
        <end position="222"/>
    </location>
</feature>
<dbReference type="GO" id="GO:0005737">
    <property type="term" value="C:cytoplasm"/>
    <property type="evidence" value="ECO:0007669"/>
    <property type="project" value="UniProtKB-SubCell"/>
</dbReference>
<evidence type="ECO:0000256" key="5">
    <source>
        <dbReference type="ARBA" id="ARBA00022475"/>
    </source>
</evidence>
<sequence length="937" mass="101546">MDRRITFSEEEHKRRFGRRLNQQGNSKLRKQRRRESVLGERTDTQRCKKVTSMAESAGQPHVQLQAATDLNDKEPKSHGGEESGQVAEEAGPTIHIDKDPNAEGSHGSGGMNGEAVKDPDEIMSNSPQEPPERQGEKQVAEDEPPQPQIEQEPPGVQEEKQEAEEKPLQPPMENEPAGDQLLQLDLGDISKEGSEVEVPQLETGGEHADKEEEINEVEKGIENESSESSESSEGSSSSDEEEEKDQDAAGEEEREQVVEAGEEEKEKVVAAGKKEKGQGAAAGEEEKGQGVAAGEEEKGQGVAAGEEEKGQGVAAVEEEKRQGVAAGEEEKGQGVAAGEEEKGQGVAAGEEEKGQGVAAGEEEKGQGVAAGEEEKGQGVAAGEEEKGQGVAAVEEEKRQGVAAGEEEKGQGVVAGEEEKGQGVADWEGEKEQDAAAGEAEKEQIVAAGEEKNVQDGAVGVEPKEQDVVTTEHAGEGEIKIEKDLAAEEQGVEGHTEENQQVIEDKEDSEDEEEKEEAEEQSGEVGEQEYLEDDKKEKADGSAEGPTAGEGDVGSDTKMQDKDRKQGESVPSEENKSGENEVKESQGNNAELVEPSGAGEDVLDAPQVDNVNLKEPSAEDENKTNVPSQVDLVIEPSDVPEQSPEDPYARTEESVLQEEGHTAEETLNAEPDTGGETNIKENGMSPTSSPETQFLTPEALQEHDISLFVKAGSDGESIGNCPFSQRLFMILWLKGVIFNVTTVDLKRKPADLQNLAPGTNPPFMTFDGEVKTDVNKIEEFLEERLTMPRYPRLAPKHPESSSAGNDVFAKFSAYIKNPRKDLNVVLEKGFLRSLKKLDDFLNAPLPDEIDAYSTEDITVSSRNFLDGNELTLADCNLLPKLQIIKVVAKKYRNFEIPTEMMGIWRYLHNAYARDEFTNTCPADSEIEYAYLGVAKKIQ</sequence>
<evidence type="ECO:0000313" key="20">
    <source>
        <dbReference type="RefSeq" id="XP_018101410.2"/>
    </source>
</evidence>
<dbReference type="SUPFAM" id="SSF47616">
    <property type="entry name" value="GST C-terminal domain-like"/>
    <property type="match status" value="1"/>
</dbReference>
<dbReference type="FunFam" id="3.40.30.10:FF:000021">
    <property type="entry name" value="Chloride intracellular channel 4"/>
    <property type="match status" value="1"/>
</dbReference>
<keyword evidence="14" id="KW-0868">Chloride</keyword>
<evidence type="ECO:0000256" key="6">
    <source>
        <dbReference type="ARBA" id="ARBA00022490"/>
    </source>
</evidence>
<dbReference type="Gene3D" id="3.40.30.10">
    <property type="entry name" value="Glutaredoxin"/>
    <property type="match status" value="1"/>
</dbReference>
<dbReference type="PRINTS" id="PR01263">
    <property type="entry name" value="INTCLCHANNEL"/>
</dbReference>
<protein>
    <submittedName>
        <fullName evidence="20">Chloride intracellular channel protein 6 isoform X1</fullName>
    </submittedName>
</protein>
<evidence type="ECO:0000256" key="2">
    <source>
        <dbReference type="ARBA" id="ARBA00004496"/>
    </source>
</evidence>
<dbReference type="GO" id="GO:0005254">
    <property type="term" value="F:chloride channel activity"/>
    <property type="evidence" value="ECO:0007669"/>
    <property type="project" value="UniProtKB-KW"/>
</dbReference>
<dbReference type="OrthoDB" id="1935530at2759"/>
<dbReference type="PANTHER" id="PTHR45476:SF1">
    <property type="entry name" value="CHLORIDE INTRACELLULAR CHANNEL PROTEIN 6"/>
    <property type="match status" value="1"/>
</dbReference>
<feature type="region of interest" description="Disordered" evidence="17">
    <location>
        <begin position="1"/>
        <end position="691"/>
    </location>
</feature>
<keyword evidence="12" id="KW-0472">Membrane</keyword>
<reference evidence="20" key="1">
    <citation type="submission" date="2025-08" db="UniProtKB">
        <authorList>
            <consortium name="RefSeq"/>
        </authorList>
    </citation>
    <scope>IDENTIFICATION</scope>
    <source>
        <strain evidence="20">J_2021</strain>
        <tissue evidence="20">Erythrocytes</tissue>
    </source>
</reference>
<dbReference type="FunFam" id="1.20.1050.10:FF:000001">
    <property type="entry name" value="Chloride intracellular channel 2"/>
    <property type="match status" value="1"/>
</dbReference>
<evidence type="ECO:0000313" key="19">
    <source>
        <dbReference type="Proteomes" id="UP000186698"/>
    </source>
</evidence>
<keyword evidence="5" id="KW-1003">Cell membrane</keyword>
<dbReference type="InterPro" id="IPR036282">
    <property type="entry name" value="Glutathione-S-Trfase_C_sf"/>
</dbReference>
<evidence type="ECO:0000256" key="11">
    <source>
        <dbReference type="ARBA" id="ARBA00023065"/>
    </source>
</evidence>
<dbReference type="PANTHER" id="PTHR45476">
    <property type="entry name" value="CHLORIDE INTRACELLULAR CHANNEL PROTEIN 6-RELATED"/>
    <property type="match status" value="1"/>
</dbReference>
<evidence type="ECO:0000256" key="17">
    <source>
        <dbReference type="SAM" id="MobiDB-lite"/>
    </source>
</evidence>
<evidence type="ECO:0000256" key="10">
    <source>
        <dbReference type="ARBA" id="ARBA00023002"/>
    </source>
</evidence>
<feature type="compositionally biased region" description="Acidic residues" evidence="17">
    <location>
        <begin position="238"/>
        <end position="254"/>
    </location>
</feature>
<evidence type="ECO:0000259" key="18">
    <source>
        <dbReference type="Pfam" id="PF22441"/>
    </source>
</evidence>